<proteinExistence type="inferred from homology"/>
<dbReference type="OrthoDB" id="10256606at2759"/>
<accession>A0A075ACX4</accession>
<evidence type="ECO:0000259" key="7">
    <source>
        <dbReference type="Pfam" id="PF03876"/>
    </source>
</evidence>
<evidence type="ECO:0008006" key="11">
    <source>
        <dbReference type="Google" id="ProtNLM"/>
    </source>
</evidence>
<dbReference type="GO" id="GO:0005666">
    <property type="term" value="C:RNA polymerase III complex"/>
    <property type="evidence" value="ECO:0007669"/>
    <property type="project" value="TreeGrafter"/>
</dbReference>
<dbReference type="Gene3D" id="3.30.1490.120">
    <property type="entry name" value="RNA polymerase Rpb7-like, N-terminal domain"/>
    <property type="match status" value="1"/>
</dbReference>
<evidence type="ECO:0000259" key="8">
    <source>
        <dbReference type="Pfam" id="PF08292"/>
    </source>
</evidence>
<dbReference type="InterPro" id="IPR005576">
    <property type="entry name" value="Rpb7-like_N"/>
</dbReference>
<keyword evidence="5" id="KW-0539">Nucleus</keyword>
<dbReference type="FunFam" id="3.30.1490.120:FF:000002">
    <property type="entry name" value="DNA-directed RNA polymerase III subunit RPC8"/>
    <property type="match status" value="1"/>
</dbReference>
<dbReference type="InterPro" id="IPR012340">
    <property type="entry name" value="NA-bd_OB-fold"/>
</dbReference>
<reference evidence="9 10" key="1">
    <citation type="submission" date="2013-11" db="EMBL/GenBank/DDBJ databases">
        <title>Opisthorchis viverrini - life in the bile duct.</title>
        <authorList>
            <person name="Young N.D."/>
            <person name="Nagarajan N."/>
            <person name="Lin S.J."/>
            <person name="Korhonen P.K."/>
            <person name="Jex A.R."/>
            <person name="Hall R.S."/>
            <person name="Safavi-Hemami H."/>
            <person name="Kaewkong W."/>
            <person name="Bertrand D."/>
            <person name="Gao S."/>
            <person name="Seet Q."/>
            <person name="Wongkham S."/>
            <person name="Teh B.T."/>
            <person name="Wongkham C."/>
            <person name="Intapan P.M."/>
            <person name="Maleewong W."/>
            <person name="Yang X."/>
            <person name="Hu M."/>
            <person name="Wang Z."/>
            <person name="Hofmann A."/>
            <person name="Sternberg P.W."/>
            <person name="Tan P."/>
            <person name="Wang J."/>
            <person name="Gasser R.B."/>
        </authorList>
    </citation>
    <scope>NUCLEOTIDE SEQUENCE [LARGE SCALE GENOMIC DNA]</scope>
</reference>
<dbReference type="KEGG" id="ovi:T265_14169"/>
<dbReference type="Gene3D" id="2.40.50.140">
    <property type="entry name" value="Nucleic acid-binding proteins"/>
    <property type="match status" value="1"/>
</dbReference>
<dbReference type="PANTHER" id="PTHR12709:SF1">
    <property type="entry name" value="DNA-DIRECTED RNA POLYMERASE III SUBUNIT RPC8"/>
    <property type="match status" value="1"/>
</dbReference>
<comment type="similarity">
    <text evidence="2">Belongs to the eukaryotic RPB7/RPC8 RNA polymerase subunit family.</text>
</comment>
<keyword evidence="4" id="KW-0804">Transcription</keyword>
<dbReference type="Proteomes" id="UP000054324">
    <property type="component" value="Unassembled WGS sequence"/>
</dbReference>
<feature type="domain" description="RNA polymerase III subunit Rpc25" evidence="8">
    <location>
        <begin position="83"/>
        <end position="214"/>
    </location>
</feature>
<sequence>MFILAKLKDTVVIHPKYFGTDLKETIEHELNARFANKLVYKVGLCISLWDLVEVQESFISDVDGAYHTAVTFRFVCFRPAIGEVLLGTVKSCSKSGIRVSLNFFDEVYIPVDKLRHPSKFPEFHVPNSLFRSSDYEQSSWIWEYDYEGETAELRIDKNDTIRFRVVEEIWQDPNPDGPKTLPGATQDPSEVADSLNEDQFSHNVAYTIIRRCTERTSLLRGLFYDISVIVDIAVMYVEFRSSLGYSDFLTVTERHPCAVQPDRLYSRFPTATLY</sequence>
<feature type="domain" description="RNA polymerase Rpb7-like N-terminal" evidence="7">
    <location>
        <begin position="8"/>
        <end position="63"/>
    </location>
</feature>
<dbReference type="InterPro" id="IPR013238">
    <property type="entry name" value="RNA_pol_III_Rbc25"/>
</dbReference>
<comment type="subcellular location">
    <subcellularLocation>
        <location evidence="1">Nucleus</location>
    </subcellularLocation>
</comment>
<dbReference type="GO" id="GO:0006384">
    <property type="term" value="P:transcription initiation at RNA polymerase III promoter"/>
    <property type="evidence" value="ECO:0007669"/>
    <property type="project" value="TreeGrafter"/>
</dbReference>
<evidence type="ECO:0000313" key="9">
    <source>
        <dbReference type="EMBL" id="KER25684.1"/>
    </source>
</evidence>
<gene>
    <name evidence="9" type="ORF">T265_14169</name>
</gene>
<dbReference type="EMBL" id="KL596769">
    <property type="protein sequence ID" value="KER25684.1"/>
    <property type="molecule type" value="Genomic_DNA"/>
</dbReference>
<feature type="non-terminal residue" evidence="9">
    <location>
        <position position="274"/>
    </location>
</feature>
<evidence type="ECO:0000313" key="10">
    <source>
        <dbReference type="Proteomes" id="UP000054324"/>
    </source>
</evidence>
<keyword evidence="10" id="KW-1185">Reference proteome</keyword>
<evidence type="ECO:0000256" key="4">
    <source>
        <dbReference type="ARBA" id="ARBA00023163"/>
    </source>
</evidence>
<dbReference type="CDD" id="cd04330">
    <property type="entry name" value="RNAP_III_Rpc25_N"/>
    <property type="match status" value="1"/>
</dbReference>
<dbReference type="AlphaFoldDB" id="A0A075ACX4"/>
<dbReference type="RefSeq" id="XP_009170588.1">
    <property type="nucleotide sequence ID" value="XM_009172324.1"/>
</dbReference>
<dbReference type="InterPro" id="IPR045113">
    <property type="entry name" value="Rpb7-like"/>
</dbReference>
<keyword evidence="3" id="KW-0240">DNA-directed RNA polymerase</keyword>
<evidence type="ECO:0000256" key="3">
    <source>
        <dbReference type="ARBA" id="ARBA00022478"/>
    </source>
</evidence>
<dbReference type="CTD" id="20328335"/>
<evidence type="ECO:0000256" key="2">
    <source>
        <dbReference type="ARBA" id="ARBA00009307"/>
    </source>
</evidence>
<evidence type="ECO:0000256" key="5">
    <source>
        <dbReference type="ARBA" id="ARBA00023242"/>
    </source>
</evidence>
<evidence type="ECO:0000256" key="6">
    <source>
        <dbReference type="SAM" id="MobiDB-lite"/>
    </source>
</evidence>
<name>A0A075ACX4_OPIVI</name>
<dbReference type="SUPFAM" id="SSF50249">
    <property type="entry name" value="Nucleic acid-binding proteins"/>
    <property type="match status" value="1"/>
</dbReference>
<dbReference type="InterPro" id="IPR036898">
    <property type="entry name" value="RNA_pol_Rpb7-like_N_sf"/>
</dbReference>
<dbReference type="GeneID" id="20328335"/>
<dbReference type="Pfam" id="PF03876">
    <property type="entry name" value="SHS2_Rpb7-N"/>
    <property type="match status" value="1"/>
</dbReference>
<feature type="region of interest" description="Disordered" evidence="6">
    <location>
        <begin position="172"/>
        <end position="191"/>
    </location>
</feature>
<dbReference type="PANTHER" id="PTHR12709">
    <property type="entry name" value="DNA-DIRECTED RNA POLYMERASE II, III"/>
    <property type="match status" value="1"/>
</dbReference>
<evidence type="ECO:0000256" key="1">
    <source>
        <dbReference type="ARBA" id="ARBA00004123"/>
    </source>
</evidence>
<dbReference type="Pfam" id="PF08292">
    <property type="entry name" value="RNA_pol_Rbc25"/>
    <property type="match status" value="1"/>
</dbReference>
<protein>
    <recommendedName>
        <fullName evidence="11">RNA polymerase Rpb7 protein</fullName>
    </recommendedName>
</protein>
<organism evidence="9 10">
    <name type="scientific">Opisthorchis viverrini</name>
    <name type="common">Southeast Asian liver fluke</name>
    <dbReference type="NCBI Taxonomy" id="6198"/>
    <lineage>
        <taxon>Eukaryota</taxon>
        <taxon>Metazoa</taxon>
        <taxon>Spiralia</taxon>
        <taxon>Lophotrochozoa</taxon>
        <taxon>Platyhelminthes</taxon>
        <taxon>Trematoda</taxon>
        <taxon>Digenea</taxon>
        <taxon>Opisthorchiida</taxon>
        <taxon>Opisthorchiata</taxon>
        <taxon>Opisthorchiidae</taxon>
        <taxon>Opisthorchis</taxon>
    </lineage>
</organism>
<dbReference type="STRING" id="6198.A0A075ACX4"/>
<dbReference type="SUPFAM" id="SSF88798">
    <property type="entry name" value="N-terminal, heterodimerisation domain of RBP7 (RpoE)"/>
    <property type="match status" value="1"/>
</dbReference>